<dbReference type="Proteomes" id="UP000748025">
    <property type="component" value="Unassembled WGS sequence"/>
</dbReference>
<protein>
    <recommendedName>
        <fullName evidence="2">DUF7907 domain-containing protein</fullName>
    </recommendedName>
</protein>
<name>A0A9P7N2R4_9HYPO</name>
<keyword evidence="1" id="KW-0732">Signal</keyword>
<gene>
    <name evidence="3" type="ORF">E4U43_005502</name>
</gene>
<dbReference type="AlphaFoldDB" id="A0A9P7N2R4"/>
<proteinExistence type="predicted"/>
<dbReference type="Pfam" id="PF25484">
    <property type="entry name" value="DUF7907"/>
    <property type="match status" value="1"/>
</dbReference>
<dbReference type="EMBL" id="SRPW01003633">
    <property type="protein sequence ID" value="KAG5986456.1"/>
    <property type="molecule type" value="Genomic_DNA"/>
</dbReference>
<evidence type="ECO:0000313" key="3">
    <source>
        <dbReference type="EMBL" id="KAG5986456.1"/>
    </source>
</evidence>
<evidence type="ECO:0000259" key="2">
    <source>
        <dbReference type="Pfam" id="PF25484"/>
    </source>
</evidence>
<reference evidence="3" key="1">
    <citation type="journal article" date="2020" name="bioRxiv">
        <title>Whole genome comparisons of ergot fungi reveals the divergence and evolution of species within the genus Claviceps are the result of varying mechanisms driving genome evolution and host range expansion.</title>
        <authorList>
            <person name="Wyka S.A."/>
            <person name="Mondo S.J."/>
            <person name="Liu M."/>
            <person name="Dettman J."/>
            <person name="Nalam V."/>
            <person name="Broders K.D."/>
        </authorList>
    </citation>
    <scope>NUCLEOTIDE SEQUENCE</scope>
    <source>
        <strain evidence="3">CCC 602</strain>
    </source>
</reference>
<evidence type="ECO:0000256" key="1">
    <source>
        <dbReference type="SAM" id="SignalP"/>
    </source>
</evidence>
<feature type="domain" description="DUF7907" evidence="2">
    <location>
        <begin position="24"/>
        <end position="191"/>
    </location>
</feature>
<sequence length="194" mass="21142">MKATTPLVFIAAASSLVNSQYIQSKPFNLVVQSTNKTLHGQIFGACHTGSLMESLCLYPGSSKATTFHLNTTGGDQPGPGGLAGILTWELPSQPPIPSSMTFSVEPSTNVALPLFFPGSYNAQRVGFDQNSELNIVSYLDYTKPSGQFPQVLKHWHVCTTYYASYTYTSLVWVLGNGKPQNPTCVKVEVKQRFI</sequence>
<feature type="signal peptide" evidence="1">
    <location>
        <begin position="1"/>
        <end position="19"/>
    </location>
</feature>
<keyword evidence="4" id="KW-1185">Reference proteome</keyword>
<evidence type="ECO:0000313" key="4">
    <source>
        <dbReference type="Proteomes" id="UP000748025"/>
    </source>
</evidence>
<accession>A0A9P7N2R4</accession>
<dbReference type="OrthoDB" id="3515453at2759"/>
<feature type="chain" id="PRO_5040500858" description="DUF7907 domain-containing protein" evidence="1">
    <location>
        <begin position="20"/>
        <end position="194"/>
    </location>
</feature>
<organism evidence="3 4">
    <name type="scientific">Claviceps pusilla</name>
    <dbReference type="NCBI Taxonomy" id="123648"/>
    <lineage>
        <taxon>Eukaryota</taxon>
        <taxon>Fungi</taxon>
        <taxon>Dikarya</taxon>
        <taxon>Ascomycota</taxon>
        <taxon>Pezizomycotina</taxon>
        <taxon>Sordariomycetes</taxon>
        <taxon>Hypocreomycetidae</taxon>
        <taxon>Hypocreales</taxon>
        <taxon>Clavicipitaceae</taxon>
        <taxon>Claviceps</taxon>
    </lineage>
</organism>
<comment type="caution">
    <text evidence="3">The sequence shown here is derived from an EMBL/GenBank/DDBJ whole genome shotgun (WGS) entry which is preliminary data.</text>
</comment>
<dbReference type="InterPro" id="IPR057229">
    <property type="entry name" value="DUF7907"/>
</dbReference>